<dbReference type="HAMAP" id="MF_01261">
    <property type="entry name" value="CCA_bact_type1"/>
    <property type="match status" value="1"/>
</dbReference>
<keyword evidence="5 10" id="KW-0547">Nucleotide-binding</keyword>
<dbReference type="Gene3D" id="1.10.3090.10">
    <property type="entry name" value="cca-adding enzyme, domain 2"/>
    <property type="match status" value="1"/>
</dbReference>
<dbReference type="Gene3D" id="3.30.460.10">
    <property type="entry name" value="Beta Polymerase, domain 2"/>
    <property type="match status" value="1"/>
</dbReference>
<feature type="binding site" evidence="10">
    <location>
        <position position="24"/>
    </location>
    <ligand>
        <name>Mg(2+)</name>
        <dbReference type="ChEBI" id="CHEBI:18420"/>
    </ligand>
</feature>
<comment type="cofactor">
    <cofactor evidence="10">
        <name>Ni(2+)</name>
        <dbReference type="ChEBI" id="CHEBI:49786"/>
    </cofactor>
    <text evidence="10">Nickel for phosphatase activity.</text>
</comment>
<keyword evidence="10" id="KW-0511">Multifunctional enzyme</keyword>
<keyword evidence="3 10" id="KW-0548">Nucleotidyltransferase</keyword>
<dbReference type="EC" id="3.1.3.-" evidence="10"/>
<dbReference type="InterPro" id="IPR012006">
    <property type="entry name" value="CCA_bact"/>
</dbReference>
<evidence type="ECO:0000256" key="2">
    <source>
        <dbReference type="ARBA" id="ARBA00022694"/>
    </source>
</evidence>
<keyword evidence="9 10" id="KW-0694">RNA-binding</keyword>
<comment type="caution">
    <text evidence="12">The sequence shown here is derived from an EMBL/GenBank/DDBJ whole genome shotgun (WGS) entry which is preliminary data.</text>
</comment>
<dbReference type="GO" id="GO:0004810">
    <property type="term" value="F:CCA tRNA nucleotidyltransferase activity"/>
    <property type="evidence" value="ECO:0007669"/>
    <property type="project" value="UniProtKB-EC"/>
</dbReference>
<dbReference type="EMBL" id="JALKII010000003">
    <property type="protein sequence ID" value="MCK0537397.1"/>
    <property type="molecule type" value="Genomic_DNA"/>
</dbReference>
<dbReference type="EC" id="2.7.7.72" evidence="10"/>
<feature type="domain" description="HD" evidence="11">
    <location>
        <begin position="231"/>
        <end position="332"/>
    </location>
</feature>
<comment type="cofactor">
    <cofactor evidence="10">
        <name>Mg(2+)</name>
        <dbReference type="ChEBI" id="CHEBI:18420"/>
    </cofactor>
    <text evidence="10">Magnesium is required for nucleotidyltransferase activity.</text>
</comment>
<keyword evidence="6 10" id="KW-0692">RNA repair</keyword>
<evidence type="ECO:0000259" key="11">
    <source>
        <dbReference type="PROSITE" id="PS51831"/>
    </source>
</evidence>
<keyword evidence="2 10" id="KW-0819">tRNA processing</keyword>
<dbReference type="SUPFAM" id="SSF81301">
    <property type="entry name" value="Nucleotidyltransferase"/>
    <property type="match status" value="1"/>
</dbReference>
<keyword evidence="4 10" id="KW-0479">Metal-binding</keyword>
<keyword evidence="10" id="KW-0533">Nickel</keyword>
<dbReference type="RefSeq" id="WP_246950792.1">
    <property type="nucleotide sequence ID" value="NZ_JALKII010000003.1"/>
</dbReference>
<feature type="binding site" evidence="10">
    <location>
        <position position="140"/>
    </location>
    <ligand>
        <name>ATP</name>
        <dbReference type="ChEBI" id="CHEBI:30616"/>
    </ligand>
</feature>
<feature type="binding site" evidence="10">
    <location>
        <position position="94"/>
    </location>
    <ligand>
        <name>CTP</name>
        <dbReference type="ChEBI" id="CHEBI:37563"/>
    </ligand>
</feature>
<keyword evidence="13" id="KW-1185">Reference proteome</keyword>
<dbReference type="Proteomes" id="UP001165524">
    <property type="component" value="Unassembled WGS sequence"/>
</dbReference>
<evidence type="ECO:0000313" key="13">
    <source>
        <dbReference type="Proteomes" id="UP001165524"/>
    </source>
</evidence>
<evidence type="ECO:0000256" key="1">
    <source>
        <dbReference type="ARBA" id="ARBA00022679"/>
    </source>
</evidence>
<feature type="binding site" evidence="10">
    <location>
        <position position="11"/>
    </location>
    <ligand>
        <name>ATP</name>
        <dbReference type="ChEBI" id="CHEBI:30616"/>
    </ligand>
</feature>
<dbReference type="Pfam" id="PF12627">
    <property type="entry name" value="PolyA_pol_RNAbd"/>
    <property type="match status" value="1"/>
</dbReference>
<dbReference type="InterPro" id="IPR006674">
    <property type="entry name" value="HD_domain"/>
</dbReference>
<feature type="binding site" evidence="10">
    <location>
        <position position="11"/>
    </location>
    <ligand>
        <name>CTP</name>
        <dbReference type="ChEBI" id="CHEBI:37563"/>
    </ligand>
</feature>
<gene>
    <name evidence="10" type="primary">cca</name>
    <name evidence="12" type="ORF">MU846_06690</name>
</gene>
<reference evidence="12" key="1">
    <citation type="submission" date="2022-04" db="EMBL/GenBank/DDBJ databases">
        <title>Alcanivorax sp. CY1518 draft genome sequence.</title>
        <authorList>
            <person name="Zhao G."/>
            <person name="An M."/>
        </authorList>
    </citation>
    <scope>NUCLEOTIDE SEQUENCE</scope>
    <source>
        <strain evidence="12">CY1518</strain>
    </source>
</reference>
<feature type="binding site" evidence="10">
    <location>
        <position position="143"/>
    </location>
    <ligand>
        <name>ATP</name>
        <dbReference type="ChEBI" id="CHEBI:30616"/>
    </ligand>
</feature>
<dbReference type="PROSITE" id="PS51831">
    <property type="entry name" value="HD"/>
    <property type="match status" value="1"/>
</dbReference>
<evidence type="ECO:0000256" key="9">
    <source>
        <dbReference type="ARBA" id="ARBA00022884"/>
    </source>
</evidence>
<proteinExistence type="inferred from homology"/>
<keyword evidence="7 10" id="KW-0067">ATP-binding</keyword>
<feature type="binding site" evidence="10">
    <location>
        <position position="14"/>
    </location>
    <ligand>
        <name>CTP</name>
        <dbReference type="ChEBI" id="CHEBI:37563"/>
    </ligand>
</feature>
<dbReference type="InterPro" id="IPR002646">
    <property type="entry name" value="PolA_pol_head_dom"/>
</dbReference>
<dbReference type="InterPro" id="IPR043519">
    <property type="entry name" value="NT_sf"/>
</dbReference>
<evidence type="ECO:0000256" key="5">
    <source>
        <dbReference type="ARBA" id="ARBA00022741"/>
    </source>
</evidence>
<name>A0ABT0E6F2_9GAMM</name>
<dbReference type="PIRSF" id="PIRSF000813">
    <property type="entry name" value="CCA_bact"/>
    <property type="match status" value="1"/>
</dbReference>
<keyword evidence="1 10" id="KW-0808">Transferase</keyword>
<sequence>MQQSQVFLVGGAVRDDMLGLPVHERDWVVVGATPEQMIEQGFRPVGRDFPVFLHPQSSEEYALARTERKAGIGYHGFTFNAAPDVTLEQDLARRDLTINAMARSHGGELVDPYRGQQDLKARVLRHVSDAFAEDPLRVLRVARFAARFHWLGFTIAAETLALMRQLSTPEELLALSPERIWKETEKALNEPDPQVYFETLEACGALPVLFPELAALRGVPQPAAHHPEIDTLTHQYLALKQAAVMALPSVARFAVLVHDLGKADTPEAEWPRHIAHEHRGGKHIKALCERLRVPTEHRTLGLLTATWHTHCHRALELRPETVWKLLRALDYPRRPQRLALFAAACEADARGRESFAEREYPQRQYLLGAAAASDNIDMSALRARGLEGKALGTAIERARIEAIREYQTQWRKSH</sequence>
<comment type="catalytic activity">
    <reaction evidence="10">
        <text>a tRNA with a 3' CCA end + 2 CTP + ATP = a tRNA with a 3' CCACCA end + 3 diphosphate</text>
        <dbReference type="Rhea" id="RHEA:76235"/>
        <dbReference type="Rhea" id="RHEA-COMP:10468"/>
        <dbReference type="Rhea" id="RHEA-COMP:18655"/>
        <dbReference type="ChEBI" id="CHEBI:30616"/>
        <dbReference type="ChEBI" id="CHEBI:33019"/>
        <dbReference type="ChEBI" id="CHEBI:37563"/>
        <dbReference type="ChEBI" id="CHEBI:83071"/>
        <dbReference type="ChEBI" id="CHEBI:195187"/>
    </reaction>
</comment>
<comment type="similarity">
    <text evidence="10">Belongs to the tRNA nucleotidyltransferase/poly(A) polymerase family. Bacterial CCA-adding enzyme type 1 subfamily.</text>
</comment>
<dbReference type="Pfam" id="PF01743">
    <property type="entry name" value="PolyA_pol"/>
    <property type="match status" value="1"/>
</dbReference>
<dbReference type="PANTHER" id="PTHR47545:SF1">
    <property type="entry name" value="MULTIFUNCTIONAL CCA PROTEIN"/>
    <property type="match status" value="1"/>
</dbReference>
<comment type="function">
    <text evidence="10">Catalyzes the addition and repair of the essential 3'-terminal CCA sequence in tRNAs without using a nucleic acid template. Adds these three nucleotides in the order of C, C, and A to the tRNA nucleotide-73, using CTP and ATP as substrates and producing inorganic pyrophosphate. tRNA 3'-terminal CCA addition is required both for tRNA processing and repair. Also involved in tRNA surveillance by mediating tandem CCA addition to generate a CCACCA at the 3' terminus of unstable tRNAs. While stable tRNAs receive only 3'-terminal CCA, unstable tRNAs are marked with CCACCA and rapidly degraded.</text>
</comment>
<dbReference type="GO" id="GO:0016787">
    <property type="term" value="F:hydrolase activity"/>
    <property type="evidence" value="ECO:0007669"/>
    <property type="project" value="UniProtKB-KW"/>
</dbReference>
<feature type="binding site" evidence="10">
    <location>
        <position position="26"/>
    </location>
    <ligand>
        <name>Mg(2+)</name>
        <dbReference type="ChEBI" id="CHEBI:18420"/>
    </ligand>
</feature>
<dbReference type="SUPFAM" id="SSF81891">
    <property type="entry name" value="Poly A polymerase C-terminal region-like"/>
    <property type="match status" value="1"/>
</dbReference>
<comment type="catalytic activity">
    <reaction evidence="10">
        <text>a tRNA precursor + 2 CTP + ATP = a tRNA with a 3' CCA end + 3 diphosphate</text>
        <dbReference type="Rhea" id="RHEA:14433"/>
        <dbReference type="Rhea" id="RHEA-COMP:10465"/>
        <dbReference type="Rhea" id="RHEA-COMP:10468"/>
        <dbReference type="ChEBI" id="CHEBI:30616"/>
        <dbReference type="ChEBI" id="CHEBI:33019"/>
        <dbReference type="ChEBI" id="CHEBI:37563"/>
        <dbReference type="ChEBI" id="CHEBI:74896"/>
        <dbReference type="ChEBI" id="CHEBI:83071"/>
        <dbReference type="EC" id="2.7.7.72"/>
    </reaction>
</comment>
<dbReference type="InterPro" id="IPR050124">
    <property type="entry name" value="tRNA_CCA-adding_enzyme"/>
</dbReference>
<dbReference type="HAMAP" id="MF_01262">
    <property type="entry name" value="CCA_bact_type2"/>
    <property type="match status" value="1"/>
</dbReference>
<evidence type="ECO:0000313" key="12">
    <source>
        <dbReference type="EMBL" id="MCK0537397.1"/>
    </source>
</evidence>
<evidence type="ECO:0000256" key="3">
    <source>
        <dbReference type="ARBA" id="ARBA00022695"/>
    </source>
</evidence>
<dbReference type="InterPro" id="IPR032828">
    <property type="entry name" value="PolyA_RNA-bd"/>
</dbReference>
<organism evidence="12 13">
    <name type="scientific">Alcanivorax quisquiliarum</name>
    <dbReference type="NCBI Taxonomy" id="2933565"/>
    <lineage>
        <taxon>Bacteria</taxon>
        <taxon>Pseudomonadati</taxon>
        <taxon>Pseudomonadota</taxon>
        <taxon>Gammaproteobacteria</taxon>
        <taxon>Oceanospirillales</taxon>
        <taxon>Alcanivoracaceae</taxon>
        <taxon>Alcanivorax</taxon>
    </lineage>
</organism>
<evidence type="ECO:0000256" key="8">
    <source>
        <dbReference type="ARBA" id="ARBA00022842"/>
    </source>
</evidence>
<feature type="binding site" evidence="10">
    <location>
        <position position="143"/>
    </location>
    <ligand>
        <name>CTP</name>
        <dbReference type="ChEBI" id="CHEBI:37563"/>
    </ligand>
</feature>
<keyword evidence="8 10" id="KW-0460">Magnesium</keyword>
<feature type="binding site" evidence="10">
    <location>
        <position position="140"/>
    </location>
    <ligand>
        <name>CTP</name>
        <dbReference type="ChEBI" id="CHEBI:37563"/>
    </ligand>
</feature>
<keyword evidence="10 12" id="KW-0378">Hydrolase</keyword>
<evidence type="ECO:0000256" key="6">
    <source>
        <dbReference type="ARBA" id="ARBA00022800"/>
    </source>
</evidence>
<comment type="domain">
    <text evidence="10">Comprises two domains: an N-terminal domain containing the nucleotidyltransferase activity and a C-terminal HD domain associated with both phosphodiesterase and phosphatase activities.</text>
</comment>
<dbReference type="CDD" id="cd05398">
    <property type="entry name" value="NT_ClassII-CCAase"/>
    <property type="match status" value="1"/>
</dbReference>
<comment type="miscellaneous">
    <text evidence="10">A single active site specifically recognizes both ATP and CTP and is responsible for their addition.</text>
</comment>
<dbReference type="EC" id="3.1.4.-" evidence="10"/>
<dbReference type="PANTHER" id="PTHR47545">
    <property type="entry name" value="MULTIFUNCTIONAL CCA PROTEIN"/>
    <property type="match status" value="1"/>
</dbReference>
<protein>
    <recommendedName>
        <fullName evidence="10">Multifunctional CCA protein</fullName>
    </recommendedName>
    <domain>
        <recommendedName>
            <fullName evidence="10">CCA-adding enzyme</fullName>
            <ecNumber evidence="10">2.7.7.72</ecNumber>
        </recommendedName>
        <alternativeName>
            <fullName evidence="10">CCA tRNA nucleotidyltransferase</fullName>
        </alternativeName>
        <alternativeName>
            <fullName evidence="10">tRNA CCA-pyrophosphorylase</fullName>
        </alternativeName>
        <alternativeName>
            <fullName evidence="10">tRNA adenylyl-/cytidylyl-transferase</fullName>
        </alternativeName>
        <alternativeName>
            <fullName evidence="10">tRNA nucleotidyltransferase</fullName>
        </alternativeName>
        <alternativeName>
            <fullName evidence="10">tRNA-NT</fullName>
        </alternativeName>
    </domain>
    <domain>
        <recommendedName>
            <fullName evidence="10">2'-nucleotidase</fullName>
            <ecNumber evidence="10">3.1.3.-</ecNumber>
        </recommendedName>
    </domain>
    <domain>
        <recommendedName>
            <fullName evidence="10">2',3'-cyclic phosphodiesterase</fullName>
            <ecNumber evidence="10">3.1.4.-</ecNumber>
        </recommendedName>
    </domain>
    <domain>
        <recommendedName>
            <fullName evidence="10">Phosphatase</fullName>
        </recommendedName>
    </domain>
</protein>
<feature type="binding site" evidence="10">
    <location>
        <position position="94"/>
    </location>
    <ligand>
        <name>ATP</name>
        <dbReference type="ChEBI" id="CHEBI:30616"/>
    </ligand>
</feature>
<comment type="subunit">
    <text evidence="10">Monomer. Can also form homodimers and oligomers.</text>
</comment>
<feature type="binding site" evidence="10">
    <location>
        <position position="14"/>
    </location>
    <ligand>
        <name>ATP</name>
        <dbReference type="ChEBI" id="CHEBI:30616"/>
    </ligand>
</feature>
<dbReference type="NCBIfam" id="NF008137">
    <property type="entry name" value="PRK10885.1"/>
    <property type="match status" value="1"/>
</dbReference>
<evidence type="ECO:0000256" key="4">
    <source>
        <dbReference type="ARBA" id="ARBA00022723"/>
    </source>
</evidence>
<evidence type="ECO:0000256" key="10">
    <source>
        <dbReference type="HAMAP-Rule" id="MF_01261"/>
    </source>
</evidence>
<accession>A0ABT0E6F2</accession>
<evidence type="ECO:0000256" key="7">
    <source>
        <dbReference type="ARBA" id="ARBA00022840"/>
    </source>
</evidence>